<evidence type="ECO:0000313" key="7">
    <source>
        <dbReference type="EMBL" id="MFC0384776.1"/>
    </source>
</evidence>
<dbReference type="HAMAP" id="MF_00801">
    <property type="entry name" value="Endonuclease_5"/>
    <property type="match status" value="1"/>
</dbReference>
<accession>A0ABV6IMV1</accession>
<comment type="catalytic activity">
    <reaction evidence="6">
        <text>Endonucleolytic cleavage at apurinic or apyrimidinic sites to products with a 5'-phosphate.</text>
        <dbReference type="EC" id="3.1.21.7"/>
    </reaction>
</comment>
<reference evidence="7 8" key="1">
    <citation type="submission" date="2024-09" db="EMBL/GenBank/DDBJ databases">
        <authorList>
            <person name="Sun Q."/>
            <person name="Mori K."/>
        </authorList>
    </citation>
    <scope>NUCLEOTIDE SEQUENCE [LARGE SCALE GENOMIC DNA]</scope>
    <source>
        <strain evidence="7 8">CCM 7468</strain>
    </source>
</reference>
<evidence type="ECO:0000313" key="8">
    <source>
        <dbReference type="Proteomes" id="UP001589789"/>
    </source>
</evidence>
<evidence type="ECO:0000256" key="3">
    <source>
        <dbReference type="ARBA" id="ARBA00022722"/>
    </source>
</evidence>
<comment type="caution">
    <text evidence="7">The sequence shown here is derived from an EMBL/GenBank/DDBJ whole genome shotgun (WGS) entry which is preliminary data.</text>
</comment>
<feature type="site" description="Interaction with target DNA" evidence="6">
    <location>
        <position position="86"/>
    </location>
</feature>
<keyword evidence="6" id="KW-0227">DNA damage</keyword>
<protein>
    <recommendedName>
        <fullName evidence="6">Endonuclease V</fullName>
        <ecNumber evidence="6">3.1.21.7</ecNumber>
    </recommendedName>
    <alternativeName>
        <fullName evidence="6">Deoxyinosine 3'endonuclease</fullName>
    </alternativeName>
    <alternativeName>
        <fullName evidence="6">Deoxyribonuclease V</fullName>
        <shortName evidence="6">DNase V</shortName>
    </alternativeName>
</protein>
<dbReference type="CDD" id="cd06559">
    <property type="entry name" value="Endonuclease_V"/>
    <property type="match status" value="1"/>
</dbReference>
<keyword evidence="6" id="KW-0460">Magnesium</keyword>
<feature type="binding site" evidence="6">
    <location>
        <position position="45"/>
    </location>
    <ligand>
        <name>Mg(2+)</name>
        <dbReference type="ChEBI" id="CHEBI:18420"/>
    </ligand>
</feature>
<evidence type="ECO:0000256" key="4">
    <source>
        <dbReference type="ARBA" id="ARBA00022759"/>
    </source>
</evidence>
<comment type="function">
    <text evidence="6">DNA repair enzyme involved in the repair of deaminated bases. Selectively cleaves double-stranded DNA at the second phosphodiester bond 3' to a deoxyinosine leaving behind the intact lesion on the nicked DNA.</text>
</comment>
<evidence type="ECO:0000256" key="1">
    <source>
        <dbReference type="ARBA" id="ARBA00004496"/>
    </source>
</evidence>
<keyword evidence="2 6" id="KW-0963">Cytoplasm</keyword>
<evidence type="ECO:0000256" key="2">
    <source>
        <dbReference type="ARBA" id="ARBA00022490"/>
    </source>
</evidence>
<keyword evidence="4 6" id="KW-0255">Endonuclease</keyword>
<evidence type="ECO:0000256" key="6">
    <source>
        <dbReference type="HAMAP-Rule" id="MF_00801"/>
    </source>
</evidence>
<dbReference type="EMBL" id="JBHLVZ010000002">
    <property type="protein sequence ID" value="MFC0384776.1"/>
    <property type="molecule type" value="Genomic_DNA"/>
</dbReference>
<dbReference type="EC" id="3.1.21.7" evidence="6"/>
<dbReference type="Pfam" id="PF04493">
    <property type="entry name" value="Endonuclease_5"/>
    <property type="match status" value="1"/>
</dbReference>
<name>A0ABV6IMV1_9PROT</name>
<comment type="subcellular location">
    <subcellularLocation>
        <location evidence="1 6">Cytoplasm</location>
    </subcellularLocation>
</comment>
<keyword evidence="5 6" id="KW-0378">Hydrolase</keyword>
<dbReference type="Proteomes" id="UP001589789">
    <property type="component" value="Unassembled WGS sequence"/>
</dbReference>
<keyword evidence="6" id="KW-0234">DNA repair</keyword>
<dbReference type="GO" id="GO:0004519">
    <property type="term" value="F:endonuclease activity"/>
    <property type="evidence" value="ECO:0007669"/>
    <property type="project" value="UniProtKB-KW"/>
</dbReference>
<evidence type="ECO:0000256" key="5">
    <source>
        <dbReference type="ARBA" id="ARBA00022801"/>
    </source>
</evidence>
<keyword evidence="6" id="KW-0479">Metal-binding</keyword>
<comment type="similarity">
    <text evidence="6">Belongs to the endonuclease V family.</text>
</comment>
<dbReference type="InterPro" id="IPR007581">
    <property type="entry name" value="Endonuclease-V"/>
</dbReference>
<dbReference type="PANTHER" id="PTHR28511:SF1">
    <property type="entry name" value="ENDONUCLEASE V"/>
    <property type="match status" value="1"/>
</dbReference>
<feature type="binding site" evidence="6">
    <location>
        <position position="116"/>
    </location>
    <ligand>
        <name>Mg(2+)</name>
        <dbReference type="ChEBI" id="CHEBI:18420"/>
    </ligand>
</feature>
<comment type="cofactor">
    <cofactor evidence="6">
        <name>Mg(2+)</name>
        <dbReference type="ChEBI" id="CHEBI:18420"/>
    </cofactor>
</comment>
<dbReference type="RefSeq" id="WP_377048877.1">
    <property type="nucleotide sequence ID" value="NZ_JBHLVZ010000002.1"/>
</dbReference>
<keyword evidence="3 6" id="KW-0540">Nuclease</keyword>
<sequence>MTDAPQDWIHPPDLDAARTAQHAIAARAEAADRLPHEPRLVAGVDCAGAARGRPDRLRAMAVLLERGTGPRPLATGLVEGVPAFRYVPGFLGFREIPFILEALAGLPRRPELVLVDGHGLSHPRGCGTATHLGVVADLPTIGVAKSILVGRPEGELGQEAGSQVPLVWKGRQIATVLRSKRGVNPLFVSSGHRVSLNTAVRHVLDWLAGYRLPEPTRLADKLAGEARQVAEGTGPP</sequence>
<dbReference type="PANTHER" id="PTHR28511">
    <property type="entry name" value="ENDONUCLEASE V"/>
    <property type="match status" value="1"/>
</dbReference>
<keyword evidence="8" id="KW-1185">Reference proteome</keyword>
<proteinExistence type="inferred from homology"/>
<dbReference type="Gene3D" id="3.30.2170.10">
    <property type="entry name" value="archaeoglobus fulgidus dsm 4304 superfamily"/>
    <property type="match status" value="1"/>
</dbReference>
<organism evidence="7 8">
    <name type="scientific">Muricoccus vinaceus</name>
    <dbReference type="NCBI Taxonomy" id="424704"/>
    <lineage>
        <taxon>Bacteria</taxon>
        <taxon>Pseudomonadati</taxon>
        <taxon>Pseudomonadota</taxon>
        <taxon>Alphaproteobacteria</taxon>
        <taxon>Acetobacterales</taxon>
        <taxon>Roseomonadaceae</taxon>
        <taxon>Muricoccus</taxon>
    </lineage>
</organism>
<gene>
    <name evidence="6" type="primary">nfi</name>
    <name evidence="7" type="ORF">ACFFIC_04330</name>
</gene>